<feature type="compositionally biased region" description="Low complexity" evidence="1">
    <location>
        <begin position="111"/>
        <end position="121"/>
    </location>
</feature>
<evidence type="ECO:0000256" key="1">
    <source>
        <dbReference type="SAM" id="MobiDB-lite"/>
    </source>
</evidence>
<proteinExistence type="predicted"/>
<dbReference type="Gene3D" id="3.10.450.40">
    <property type="match status" value="1"/>
</dbReference>
<dbReference type="Pfam" id="PF03413">
    <property type="entry name" value="PepSY"/>
    <property type="match status" value="1"/>
</dbReference>
<gene>
    <name evidence="3" type="ORF">LXT12_20225</name>
</gene>
<dbReference type="Proteomes" id="UP001201463">
    <property type="component" value="Unassembled WGS sequence"/>
</dbReference>
<evidence type="ECO:0000259" key="2">
    <source>
        <dbReference type="Pfam" id="PF03413"/>
    </source>
</evidence>
<protein>
    <submittedName>
        <fullName evidence="3">PepSY domain-containing protein</fullName>
    </submittedName>
</protein>
<dbReference type="RefSeq" id="WP_233394102.1">
    <property type="nucleotide sequence ID" value="NZ_JAJTWT010000009.1"/>
</dbReference>
<reference evidence="3 4" key="1">
    <citation type="submission" date="2021-12" db="EMBL/GenBank/DDBJ databases">
        <title>Genome seq of p7.</title>
        <authorList>
            <person name="Seo T."/>
        </authorList>
    </citation>
    <scope>NUCLEOTIDE SEQUENCE [LARGE SCALE GENOMIC DNA]</scope>
    <source>
        <strain evidence="3 4">P7</strain>
    </source>
</reference>
<evidence type="ECO:0000313" key="4">
    <source>
        <dbReference type="Proteomes" id="UP001201463"/>
    </source>
</evidence>
<comment type="caution">
    <text evidence="3">The sequence shown here is derived from an EMBL/GenBank/DDBJ whole genome shotgun (WGS) entry which is preliminary data.</text>
</comment>
<organism evidence="3 4">
    <name type="scientific">Pelomonas caseinilytica</name>
    <dbReference type="NCBI Taxonomy" id="2906763"/>
    <lineage>
        <taxon>Bacteria</taxon>
        <taxon>Pseudomonadati</taxon>
        <taxon>Pseudomonadota</taxon>
        <taxon>Betaproteobacteria</taxon>
        <taxon>Burkholderiales</taxon>
        <taxon>Sphaerotilaceae</taxon>
        <taxon>Roseateles</taxon>
    </lineage>
</organism>
<sequence length="121" mass="13444">MTPRRPGRWSFAAVLLFAGTGVLRADDRHDHDRARAAVQAGEVLPLRQVLEALRRTEPGEVLEVELEQDAGRWVYELKLLRPDGTLRRLKVDARTAAVLGSRTRPEPVRPAPAASPAEPRP</sequence>
<name>A0ABS8XFB3_9BURK</name>
<keyword evidence="4" id="KW-1185">Reference proteome</keyword>
<feature type="region of interest" description="Disordered" evidence="1">
    <location>
        <begin position="98"/>
        <end position="121"/>
    </location>
</feature>
<dbReference type="InterPro" id="IPR025711">
    <property type="entry name" value="PepSY"/>
</dbReference>
<dbReference type="EMBL" id="JAJTWT010000009">
    <property type="protein sequence ID" value="MCE4539582.1"/>
    <property type="molecule type" value="Genomic_DNA"/>
</dbReference>
<feature type="domain" description="PepSY" evidence="2">
    <location>
        <begin position="45"/>
        <end position="101"/>
    </location>
</feature>
<accession>A0ABS8XFB3</accession>
<evidence type="ECO:0000313" key="3">
    <source>
        <dbReference type="EMBL" id="MCE4539582.1"/>
    </source>
</evidence>